<reference evidence="1 2" key="1">
    <citation type="submission" date="2016-10" db="EMBL/GenBank/DDBJ databases">
        <authorList>
            <person name="de Groot N.N."/>
        </authorList>
    </citation>
    <scope>NUCLEOTIDE SEQUENCE [LARGE SCALE GENOMIC DNA]</scope>
    <source>
        <strain evidence="1 2">CGMCC 1.12333</strain>
    </source>
</reference>
<dbReference type="InterPro" id="IPR029470">
    <property type="entry name" value="PDDEXK_4"/>
</dbReference>
<accession>A0A1I7IRF9</accession>
<dbReference type="RefSeq" id="WP_093026448.1">
    <property type="nucleotide sequence ID" value="NZ_FPBK01000020.1"/>
</dbReference>
<organism evidence="1 2">
    <name type="scientific">Pustulibacterium marinum</name>
    <dbReference type="NCBI Taxonomy" id="1224947"/>
    <lineage>
        <taxon>Bacteria</taxon>
        <taxon>Pseudomonadati</taxon>
        <taxon>Bacteroidota</taxon>
        <taxon>Flavobacteriia</taxon>
        <taxon>Flavobacteriales</taxon>
        <taxon>Flavobacteriaceae</taxon>
        <taxon>Pustulibacterium</taxon>
    </lineage>
</organism>
<dbReference type="OrthoDB" id="1099676at2"/>
<proteinExistence type="predicted"/>
<keyword evidence="2" id="KW-1185">Reference proteome</keyword>
<dbReference type="AlphaFoldDB" id="A0A1I7IRF9"/>
<name>A0A1I7IRF9_9FLAO</name>
<dbReference type="Pfam" id="PF14281">
    <property type="entry name" value="PDDEXK_4"/>
    <property type="match status" value="1"/>
</dbReference>
<dbReference type="STRING" id="1224947.SAMN05216480_12020"/>
<sequence>MSFTELYVFLNETEIPLEKRKDGFLEIIRKDHNENINSNIYAYYLSCEIEELKSTFLDALLSIIYEKTLRKFQFTRAFTTTEMTTSNGRIDIFIRDLINPVAIIIENKIHHRLNNDLLEYWNYFKSKDANKIGILLTLHNHVIPENVKDKFINITHWEWISKIKNIIDLNNINDTSQKIYLNDFFKTIENLTTTYKMNDSAKFFFQNAKKINETYETLLEGHKFLNDQYELIASKLGLQTFGSEITWKNIWDESNLIDTYFTIITKDLILGKAYKYQIILELNREDKAKESEIKEKFQNHPQFNNEYIGISKDSYKHLQVRDYEISIEELSRFSEIVISQIQKDFADLFIQIIKFLYPNKDISRWENNFILESQ</sequence>
<evidence type="ECO:0008006" key="3">
    <source>
        <dbReference type="Google" id="ProtNLM"/>
    </source>
</evidence>
<evidence type="ECO:0000313" key="2">
    <source>
        <dbReference type="Proteomes" id="UP000199138"/>
    </source>
</evidence>
<dbReference type="EMBL" id="FPBK01000020">
    <property type="protein sequence ID" value="SFU75520.1"/>
    <property type="molecule type" value="Genomic_DNA"/>
</dbReference>
<dbReference type="Proteomes" id="UP000199138">
    <property type="component" value="Unassembled WGS sequence"/>
</dbReference>
<gene>
    <name evidence="1" type="ORF">SAMN05216480_12020</name>
</gene>
<protein>
    <recommendedName>
        <fullName evidence="3">PD-(D/E)XK nuclease superfamily protein</fullName>
    </recommendedName>
</protein>
<evidence type="ECO:0000313" key="1">
    <source>
        <dbReference type="EMBL" id="SFU75520.1"/>
    </source>
</evidence>